<dbReference type="PANTHER" id="PTHR42852">
    <property type="entry name" value="THIOL:DISULFIDE INTERCHANGE PROTEIN DSBE"/>
    <property type="match status" value="1"/>
</dbReference>
<dbReference type="AlphaFoldDB" id="Q1MQQ9"/>
<dbReference type="Pfam" id="PF00578">
    <property type="entry name" value="AhpC-TSA"/>
    <property type="match status" value="1"/>
</dbReference>
<dbReference type="HOGENOM" id="CLU_042529_11_2_7"/>
<name>Q1MQQ9_LAWIP</name>
<dbReference type="SUPFAM" id="SSF52833">
    <property type="entry name" value="Thioredoxin-like"/>
    <property type="match status" value="1"/>
</dbReference>
<dbReference type="Proteomes" id="UP000002430">
    <property type="component" value="Chromosome"/>
</dbReference>
<organism evidence="4 5">
    <name type="scientific">Lawsonia intracellularis (strain PHE/MN1-00)</name>
    <dbReference type="NCBI Taxonomy" id="363253"/>
    <lineage>
        <taxon>Bacteria</taxon>
        <taxon>Pseudomonadati</taxon>
        <taxon>Thermodesulfobacteriota</taxon>
        <taxon>Desulfovibrionia</taxon>
        <taxon>Desulfovibrionales</taxon>
        <taxon>Desulfovibrionaceae</taxon>
        <taxon>Lawsonia</taxon>
    </lineage>
</organism>
<reference evidence="4 5" key="1">
    <citation type="submission" date="2005-11" db="EMBL/GenBank/DDBJ databases">
        <title>The complete genome sequence of Lawsonia intracellularis: the causative agent of proliferative enteropathy.</title>
        <authorList>
            <person name="Kaur K."/>
            <person name="Zhang Q."/>
            <person name="Beckler D."/>
            <person name="Munir S."/>
            <person name="Li L."/>
            <person name="Kinsley K."/>
            <person name="Herron L."/>
            <person name="Peterson A."/>
            <person name="May B."/>
            <person name="Singh S."/>
            <person name="Gebhart C."/>
            <person name="Kapur V."/>
        </authorList>
    </citation>
    <scope>NUCLEOTIDE SEQUENCE [LARGE SCALE GENOMIC DNA]</scope>
    <source>
        <strain evidence="4 5">PHE/MN1-00</strain>
    </source>
</reference>
<dbReference type="CDD" id="cd02966">
    <property type="entry name" value="TlpA_like_family"/>
    <property type="match status" value="1"/>
</dbReference>
<gene>
    <name evidence="4" type="ordered locus">LI0614</name>
</gene>
<dbReference type="OrthoDB" id="9813820at2"/>
<dbReference type="RefSeq" id="WP_011526697.1">
    <property type="nucleotide sequence ID" value="NC_008011.1"/>
</dbReference>
<dbReference type="STRING" id="363253.LI0614"/>
<dbReference type="PROSITE" id="PS00194">
    <property type="entry name" value="THIOREDOXIN_1"/>
    <property type="match status" value="1"/>
</dbReference>
<dbReference type="InterPro" id="IPR000866">
    <property type="entry name" value="AhpC/TSA"/>
</dbReference>
<evidence type="ECO:0000259" key="3">
    <source>
        <dbReference type="PROSITE" id="PS51352"/>
    </source>
</evidence>
<evidence type="ECO:0000313" key="5">
    <source>
        <dbReference type="Proteomes" id="UP000002430"/>
    </source>
</evidence>
<keyword evidence="2" id="KW-0732">Signal</keyword>
<dbReference type="InterPro" id="IPR017937">
    <property type="entry name" value="Thioredoxin_CS"/>
</dbReference>
<dbReference type="PROSITE" id="PS51352">
    <property type="entry name" value="THIOREDOXIN_2"/>
    <property type="match status" value="1"/>
</dbReference>
<dbReference type="GO" id="GO:0016209">
    <property type="term" value="F:antioxidant activity"/>
    <property type="evidence" value="ECO:0007669"/>
    <property type="project" value="InterPro"/>
</dbReference>
<dbReference type="KEGG" id="lip:LI0614"/>
<evidence type="ECO:0000256" key="1">
    <source>
        <dbReference type="ARBA" id="ARBA00023284"/>
    </source>
</evidence>
<dbReference type="GO" id="GO:0016853">
    <property type="term" value="F:isomerase activity"/>
    <property type="evidence" value="ECO:0007669"/>
    <property type="project" value="UniProtKB-KW"/>
</dbReference>
<dbReference type="PANTHER" id="PTHR42852:SF13">
    <property type="entry name" value="PROTEIN DIPZ"/>
    <property type="match status" value="1"/>
</dbReference>
<dbReference type="EMBL" id="AM180252">
    <property type="protein sequence ID" value="CAJ54668.1"/>
    <property type="molecule type" value="Genomic_DNA"/>
</dbReference>
<dbReference type="GO" id="GO:0016491">
    <property type="term" value="F:oxidoreductase activity"/>
    <property type="evidence" value="ECO:0007669"/>
    <property type="project" value="InterPro"/>
</dbReference>
<sequence>MYTIRTIFLYTLFIALTHISLAHAEEIKTIQGKELAYFISQNKGKPIFITVFATWCPACRQEMPGIIATQQKYSKEQVTFIGISLDDNVENLQNYIKQSKITFPVYIAGSTIPSMFSITAIPHNIIYDKKGTLVMNKAGALSANELNTMLNKYIK</sequence>
<evidence type="ECO:0000256" key="2">
    <source>
        <dbReference type="SAM" id="SignalP"/>
    </source>
</evidence>
<accession>Q1MQQ9</accession>
<feature type="chain" id="PRO_5004194183" evidence="2">
    <location>
        <begin position="25"/>
        <end position="155"/>
    </location>
</feature>
<keyword evidence="5" id="KW-1185">Reference proteome</keyword>
<dbReference type="InterPro" id="IPR050553">
    <property type="entry name" value="Thioredoxin_ResA/DsbE_sf"/>
</dbReference>
<protein>
    <submittedName>
        <fullName evidence="4">Thiol-disulfide isomerase and thioredoxins</fullName>
    </submittedName>
</protein>
<dbReference type="InterPro" id="IPR013766">
    <property type="entry name" value="Thioredoxin_domain"/>
</dbReference>
<dbReference type="eggNOG" id="COG0526">
    <property type="taxonomic scope" value="Bacteria"/>
</dbReference>
<feature type="domain" description="Thioredoxin" evidence="3">
    <location>
        <begin position="16"/>
        <end position="155"/>
    </location>
</feature>
<dbReference type="InterPro" id="IPR036249">
    <property type="entry name" value="Thioredoxin-like_sf"/>
</dbReference>
<feature type="signal peptide" evidence="2">
    <location>
        <begin position="1"/>
        <end position="24"/>
    </location>
</feature>
<dbReference type="Gene3D" id="3.40.30.10">
    <property type="entry name" value="Glutaredoxin"/>
    <property type="match status" value="1"/>
</dbReference>
<evidence type="ECO:0000313" key="4">
    <source>
        <dbReference type="EMBL" id="CAJ54668.1"/>
    </source>
</evidence>
<proteinExistence type="predicted"/>
<keyword evidence="4" id="KW-0413">Isomerase</keyword>
<keyword evidence="1" id="KW-0676">Redox-active center</keyword>